<feature type="signal peptide" evidence="1">
    <location>
        <begin position="1"/>
        <end position="19"/>
    </location>
</feature>
<dbReference type="InterPro" id="IPR006771">
    <property type="entry name" value="CetA-like"/>
</dbReference>
<feature type="chain" id="PRO_5025441439" description="Osmotin, thaumatin-like protein" evidence="1">
    <location>
        <begin position="20"/>
        <end position="192"/>
    </location>
</feature>
<sequence length="192" mass="21097">MLPKIAFTILALTSTLVLAGNTIIANRCPYDIWLWSISTDNWGAPIHIPAYTKHTSPFRTSPTSLKISKTDQLILGKHTQFEYSIVDNQLWYDISFVDCANGQSASDCPGHDEGLVMDTTDGRCGRAECTAGAYCPTQAYYVDTPLRKLGIEEPVFTCPGAGTDMDLYMRMCASMAPVRRSVAGRVVMDGEE</sequence>
<dbReference type="OrthoDB" id="5144514at2759"/>
<dbReference type="EMBL" id="ML975534">
    <property type="protein sequence ID" value="KAF1828528.1"/>
    <property type="molecule type" value="Genomic_DNA"/>
</dbReference>
<dbReference type="PANTHER" id="PTHR36195:SF4">
    <property type="entry name" value="DOMAIN PROTEIN, PUTATIVE (AFU_ORTHOLOGUE AFUA_5G01990)-RELATED"/>
    <property type="match status" value="1"/>
</dbReference>
<evidence type="ECO:0000256" key="1">
    <source>
        <dbReference type="SAM" id="SignalP"/>
    </source>
</evidence>
<keyword evidence="1" id="KW-0732">Signal</keyword>
<dbReference type="AlphaFoldDB" id="A0A6A5JVQ4"/>
<keyword evidence="3" id="KW-1185">Reference proteome</keyword>
<organism evidence="2 3">
    <name type="scientific">Decorospora gaudefroyi</name>
    <dbReference type="NCBI Taxonomy" id="184978"/>
    <lineage>
        <taxon>Eukaryota</taxon>
        <taxon>Fungi</taxon>
        <taxon>Dikarya</taxon>
        <taxon>Ascomycota</taxon>
        <taxon>Pezizomycotina</taxon>
        <taxon>Dothideomycetes</taxon>
        <taxon>Pleosporomycetidae</taxon>
        <taxon>Pleosporales</taxon>
        <taxon>Pleosporineae</taxon>
        <taxon>Pleosporaceae</taxon>
        <taxon>Decorospora</taxon>
    </lineage>
</organism>
<dbReference type="Pfam" id="PF04681">
    <property type="entry name" value="Bys1"/>
    <property type="match status" value="1"/>
</dbReference>
<reference evidence="2" key="1">
    <citation type="submission" date="2020-01" db="EMBL/GenBank/DDBJ databases">
        <authorList>
            <consortium name="DOE Joint Genome Institute"/>
            <person name="Haridas S."/>
            <person name="Albert R."/>
            <person name="Binder M."/>
            <person name="Bloem J."/>
            <person name="Labutti K."/>
            <person name="Salamov A."/>
            <person name="Andreopoulos B."/>
            <person name="Baker S.E."/>
            <person name="Barry K."/>
            <person name="Bills G."/>
            <person name="Bluhm B.H."/>
            <person name="Cannon C."/>
            <person name="Castanera R."/>
            <person name="Culley D.E."/>
            <person name="Daum C."/>
            <person name="Ezra D."/>
            <person name="Gonzalez J.B."/>
            <person name="Henrissat B."/>
            <person name="Kuo A."/>
            <person name="Liang C."/>
            <person name="Lipzen A."/>
            <person name="Lutzoni F."/>
            <person name="Magnuson J."/>
            <person name="Mondo S."/>
            <person name="Nolan M."/>
            <person name="Ohm R."/>
            <person name="Pangilinan J."/>
            <person name="Park H.-J."/>
            <person name="Ramirez L."/>
            <person name="Alfaro M."/>
            <person name="Sun H."/>
            <person name="Tritt A."/>
            <person name="Yoshinaga Y."/>
            <person name="Zwiers L.-H."/>
            <person name="Turgeon B.G."/>
            <person name="Goodwin S.B."/>
            <person name="Spatafora J.W."/>
            <person name="Crous P.W."/>
            <person name="Grigoriev I.V."/>
        </authorList>
    </citation>
    <scope>NUCLEOTIDE SEQUENCE</scope>
    <source>
        <strain evidence="2">P77</strain>
    </source>
</reference>
<dbReference type="PANTHER" id="PTHR36195">
    <property type="entry name" value="DOMAIN PROTEIN, PUTATIVE (AFU_ORTHOLOGUE AFUA_5G01990)-RELATED-RELATED"/>
    <property type="match status" value="1"/>
</dbReference>
<protein>
    <recommendedName>
        <fullName evidence="4">Osmotin, thaumatin-like protein</fullName>
    </recommendedName>
</protein>
<dbReference type="Proteomes" id="UP000800040">
    <property type="component" value="Unassembled WGS sequence"/>
</dbReference>
<evidence type="ECO:0008006" key="4">
    <source>
        <dbReference type="Google" id="ProtNLM"/>
    </source>
</evidence>
<proteinExistence type="predicted"/>
<evidence type="ECO:0000313" key="2">
    <source>
        <dbReference type="EMBL" id="KAF1828528.1"/>
    </source>
</evidence>
<evidence type="ECO:0000313" key="3">
    <source>
        <dbReference type="Proteomes" id="UP000800040"/>
    </source>
</evidence>
<name>A0A6A5JVQ4_9PLEO</name>
<accession>A0A6A5JVQ4</accession>
<gene>
    <name evidence="2" type="ORF">BDW02DRAFT_635110</name>
</gene>